<keyword evidence="4 8" id="KW-0479">Metal-binding</keyword>
<evidence type="ECO:0000256" key="4">
    <source>
        <dbReference type="ARBA" id="ARBA00022723"/>
    </source>
</evidence>
<proteinExistence type="inferred from homology"/>
<feature type="transmembrane region" description="Helical" evidence="9">
    <location>
        <begin position="358"/>
        <end position="381"/>
    </location>
</feature>
<evidence type="ECO:0000313" key="11">
    <source>
        <dbReference type="Proteomes" id="UP001187471"/>
    </source>
</evidence>
<dbReference type="AlphaFoldDB" id="A0AA88QPI6"/>
<dbReference type="InterPro" id="IPR002401">
    <property type="entry name" value="Cyt_P450_E_grp-I"/>
</dbReference>
<name>A0AA88QPI6_9ASTE</name>
<dbReference type="InterPro" id="IPR036396">
    <property type="entry name" value="Cyt_P450_sf"/>
</dbReference>
<dbReference type="PROSITE" id="PS00086">
    <property type="entry name" value="CYTOCHROME_P450"/>
    <property type="match status" value="2"/>
</dbReference>
<keyword evidence="11" id="KW-1185">Reference proteome</keyword>
<dbReference type="Proteomes" id="UP001187471">
    <property type="component" value="Unassembled WGS sequence"/>
</dbReference>
<evidence type="ECO:0008006" key="12">
    <source>
        <dbReference type="Google" id="ProtNLM"/>
    </source>
</evidence>
<dbReference type="PRINTS" id="PR00463">
    <property type="entry name" value="EP450I"/>
</dbReference>
<keyword evidence="9" id="KW-0472">Membrane</keyword>
<keyword evidence="3 8" id="KW-0349">Heme</keyword>
<dbReference type="GO" id="GO:0020037">
    <property type="term" value="F:heme binding"/>
    <property type="evidence" value="ECO:0007669"/>
    <property type="project" value="InterPro"/>
</dbReference>
<evidence type="ECO:0000256" key="3">
    <source>
        <dbReference type="ARBA" id="ARBA00022617"/>
    </source>
</evidence>
<dbReference type="GO" id="GO:0005506">
    <property type="term" value="F:iron ion binding"/>
    <property type="evidence" value="ECO:0007669"/>
    <property type="project" value="InterPro"/>
</dbReference>
<evidence type="ECO:0000256" key="6">
    <source>
        <dbReference type="ARBA" id="ARBA00023004"/>
    </source>
</evidence>
<dbReference type="PRINTS" id="PR00385">
    <property type="entry name" value="P450"/>
</dbReference>
<dbReference type="SUPFAM" id="SSF48264">
    <property type="entry name" value="Cytochrome P450"/>
    <property type="match status" value="2"/>
</dbReference>
<evidence type="ECO:0000256" key="1">
    <source>
        <dbReference type="ARBA" id="ARBA00001971"/>
    </source>
</evidence>
<evidence type="ECO:0000256" key="7">
    <source>
        <dbReference type="ARBA" id="ARBA00023033"/>
    </source>
</evidence>
<dbReference type="Pfam" id="PF00067">
    <property type="entry name" value="p450"/>
    <property type="match status" value="3"/>
</dbReference>
<dbReference type="PANTHER" id="PTHR47955:SF15">
    <property type="entry name" value="CYTOCHROME P450 71A2-LIKE"/>
    <property type="match status" value="1"/>
</dbReference>
<evidence type="ECO:0000256" key="8">
    <source>
        <dbReference type="PIRSR" id="PIRSR602401-1"/>
    </source>
</evidence>
<dbReference type="InterPro" id="IPR017972">
    <property type="entry name" value="Cyt_P450_CS"/>
</dbReference>
<feature type="binding site" description="axial binding residue" evidence="8">
    <location>
        <position position="806"/>
    </location>
    <ligand>
        <name>heme</name>
        <dbReference type="ChEBI" id="CHEBI:30413"/>
    </ligand>
    <ligandPart>
        <name>Fe</name>
        <dbReference type="ChEBI" id="CHEBI:18248"/>
    </ligandPart>
</feature>
<evidence type="ECO:0000256" key="2">
    <source>
        <dbReference type="ARBA" id="ARBA00010617"/>
    </source>
</evidence>
<keyword evidence="7" id="KW-0503">Monooxygenase</keyword>
<feature type="transmembrane region" description="Helical" evidence="9">
    <location>
        <begin position="6"/>
        <end position="25"/>
    </location>
</feature>
<organism evidence="10 11">
    <name type="scientific">Escallonia rubra</name>
    <dbReference type="NCBI Taxonomy" id="112253"/>
    <lineage>
        <taxon>Eukaryota</taxon>
        <taxon>Viridiplantae</taxon>
        <taxon>Streptophyta</taxon>
        <taxon>Embryophyta</taxon>
        <taxon>Tracheophyta</taxon>
        <taxon>Spermatophyta</taxon>
        <taxon>Magnoliopsida</taxon>
        <taxon>eudicotyledons</taxon>
        <taxon>Gunneridae</taxon>
        <taxon>Pentapetalae</taxon>
        <taxon>asterids</taxon>
        <taxon>campanulids</taxon>
        <taxon>Escalloniales</taxon>
        <taxon>Escalloniaceae</taxon>
        <taxon>Escallonia</taxon>
    </lineage>
</organism>
<protein>
    <recommendedName>
        <fullName evidence="12">Cytochrome P450</fullName>
    </recommendedName>
</protein>
<dbReference type="GO" id="GO:0004497">
    <property type="term" value="F:monooxygenase activity"/>
    <property type="evidence" value="ECO:0007669"/>
    <property type="project" value="UniProtKB-KW"/>
</dbReference>
<evidence type="ECO:0000256" key="9">
    <source>
        <dbReference type="SAM" id="Phobius"/>
    </source>
</evidence>
<dbReference type="FunFam" id="1.10.630.10:FF:000011">
    <property type="entry name" value="Cytochrome P450 83B1"/>
    <property type="match status" value="1"/>
</dbReference>
<dbReference type="InterPro" id="IPR001128">
    <property type="entry name" value="Cyt_P450"/>
</dbReference>
<keyword evidence="6 8" id="KW-0408">Iron</keyword>
<keyword evidence="9" id="KW-1133">Transmembrane helix</keyword>
<dbReference type="EMBL" id="JAVXUO010002288">
    <property type="protein sequence ID" value="KAK2974659.1"/>
    <property type="molecule type" value="Genomic_DNA"/>
</dbReference>
<dbReference type="FunFam" id="1.10.630.10:FF:000126">
    <property type="entry name" value="Predicted protein"/>
    <property type="match status" value="1"/>
</dbReference>
<sequence>MLFLLQPTVFSLLLILAISLAFLFIKRSSPTRTTHKNLPPSPRKLPIIGNLHQLGSSPHRSLRSLSRRHGPLMLLHLGSVPVLVVSSADGAREITKNHDLVFSNRPKVSIPDRLLYGGRDVAFSPYGDYWRQDMFAAGTDTTQAVLEWGVAELLRHPNVMKKLQDEVGEIGRGKPKISEDDLEKMHYLKAVIKETLRLHTPVPLLVPRESTQDVKIMGYDIAAGTQVYINVWAIGRDPSLWEDAEEFRPERFLNSAIDYKGFHYQLIPFGAGRRGCPGMLFAMTLNELAVVNMVHKFDFALPDGAEDLDMTETAGITVHKKSPLLVTLLLISIYKRTEVENGSTLRERKMLEQQEPSFLLKSFLFFILPLCVIFFLIKWLFINPASNKRLPPSPPKLPIIGNFHQMGLFPHHSLGSLAKKYGPVMLLHLGSVPTIIISSADAAREIMQTHDLIFSNRKKSYIVERLLYDYKDVAASNYGEFWRQLRSVCVLQLLSNKRVQSFRTVREEETALMMKKIKESSLSSLPLDLSEMFKSLTNDVVCRAAFGRKYGGDDSGKKFKQLLTDFLWLLGSIDIGDFIPWLSWISRFNGFSAKVDRVAKDLDEFLERVVEERLDMLKMESGRGENTEGDSREDFVDTLLRIHIDNSAGVSVDRDSIKALILDIFAAGTDTTSAVLEWAMTELIRHPRVMKKVQNEVREILKDKPETTEADLGEMHYLNAVIKETLRLHPPIPMLVPREARQDARVMGYDIAAGTLVMTNAWAIGRDPASWDEPEEFRPERFLNSSIDFKGHDFELIPFGAGRRGCPGTAFAMATNELVLANLVHKFDWALPGKAKGEDLDIDECTGLTIHRKNPLLAIATPSVY</sequence>
<dbReference type="PANTHER" id="PTHR47955">
    <property type="entry name" value="CYTOCHROME P450 FAMILY 71 PROTEIN"/>
    <property type="match status" value="1"/>
</dbReference>
<dbReference type="CDD" id="cd11072">
    <property type="entry name" value="CYP71-like"/>
    <property type="match status" value="1"/>
</dbReference>
<keyword evidence="5" id="KW-0560">Oxidoreductase</keyword>
<dbReference type="Gene3D" id="1.10.630.10">
    <property type="entry name" value="Cytochrome P450"/>
    <property type="match status" value="3"/>
</dbReference>
<evidence type="ECO:0000256" key="5">
    <source>
        <dbReference type="ARBA" id="ARBA00023002"/>
    </source>
</evidence>
<reference evidence="10" key="1">
    <citation type="submission" date="2022-12" db="EMBL/GenBank/DDBJ databases">
        <title>Draft genome assemblies for two species of Escallonia (Escalloniales).</title>
        <authorList>
            <person name="Chanderbali A."/>
            <person name="Dervinis C."/>
            <person name="Anghel I."/>
            <person name="Soltis D."/>
            <person name="Soltis P."/>
            <person name="Zapata F."/>
        </authorList>
    </citation>
    <scope>NUCLEOTIDE SEQUENCE</scope>
    <source>
        <strain evidence="10">UCBG92.1500</strain>
        <tissue evidence="10">Leaf</tissue>
    </source>
</reference>
<comment type="cofactor">
    <cofactor evidence="1 8">
        <name>heme</name>
        <dbReference type="ChEBI" id="CHEBI:30413"/>
    </cofactor>
</comment>
<gene>
    <name evidence="10" type="ORF">RJ640_030267</name>
</gene>
<comment type="caution">
    <text evidence="10">The sequence shown here is derived from an EMBL/GenBank/DDBJ whole genome shotgun (WGS) entry which is preliminary data.</text>
</comment>
<keyword evidence="9" id="KW-0812">Transmembrane</keyword>
<evidence type="ECO:0000313" key="10">
    <source>
        <dbReference type="EMBL" id="KAK2974659.1"/>
    </source>
</evidence>
<accession>A0AA88QPI6</accession>
<comment type="similarity">
    <text evidence="2">Belongs to the cytochrome P450 family.</text>
</comment>
<dbReference type="GO" id="GO:0016705">
    <property type="term" value="F:oxidoreductase activity, acting on paired donors, with incorporation or reduction of molecular oxygen"/>
    <property type="evidence" value="ECO:0007669"/>
    <property type="project" value="InterPro"/>
</dbReference>